<proteinExistence type="predicted"/>
<accession>A0ABS5GW50</accession>
<sequence length="123" mass="13959">MKIINDTDFMYSEWACGEQSIRLLHPNKGYAVYSEQKDVVVSMEYGTGVHLDATVYDIAGNMIGKIHPSTEDVFYKHISQHQNSVSGIAIVGAFDKVVDNFQDWFFEIDLVRFCVGKRISPAY</sequence>
<dbReference type="Proteomes" id="UP000675653">
    <property type="component" value="Unassembled WGS sequence"/>
</dbReference>
<name>A0ABS5GW50_9GAMM</name>
<protein>
    <submittedName>
        <fullName evidence="1">Uncharacterized protein</fullName>
    </submittedName>
</protein>
<evidence type="ECO:0000313" key="2">
    <source>
        <dbReference type="Proteomes" id="UP000675653"/>
    </source>
</evidence>
<keyword evidence="2" id="KW-1185">Reference proteome</keyword>
<dbReference type="RefSeq" id="WP_212514780.1">
    <property type="nucleotide sequence ID" value="NZ_CAWQDX010000106.1"/>
</dbReference>
<comment type="caution">
    <text evidence="1">The sequence shown here is derived from an EMBL/GenBank/DDBJ whole genome shotgun (WGS) entry which is preliminary data.</text>
</comment>
<reference evidence="1 2" key="1">
    <citation type="submission" date="2021-04" db="EMBL/GenBank/DDBJ databases">
        <title>Draft Genome of Aeromonas popoffii ID682, isolated from a natural water source in Idaho.</title>
        <authorList>
            <person name="Testerman T."/>
            <person name="Graf J."/>
        </authorList>
    </citation>
    <scope>NUCLEOTIDE SEQUENCE [LARGE SCALE GENOMIC DNA]</scope>
    <source>
        <strain evidence="1 2">ID682</strain>
    </source>
</reference>
<dbReference type="EMBL" id="JAGRZL010000079">
    <property type="protein sequence ID" value="MBR7631389.1"/>
    <property type="molecule type" value="Genomic_DNA"/>
</dbReference>
<gene>
    <name evidence="1" type="ORF">KAT72_20885</name>
</gene>
<organism evidence="1 2">
    <name type="scientific">Aeromonas popoffii</name>
    <dbReference type="NCBI Taxonomy" id="70856"/>
    <lineage>
        <taxon>Bacteria</taxon>
        <taxon>Pseudomonadati</taxon>
        <taxon>Pseudomonadota</taxon>
        <taxon>Gammaproteobacteria</taxon>
        <taxon>Aeromonadales</taxon>
        <taxon>Aeromonadaceae</taxon>
        <taxon>Aeromonas</taxon>
    </lineage>
</organism>
<evidence type="ECO:0000313" key="1">
    <source>
        <dbReference type="EMBL" id="MBR7631389.1"/>
    </source>
</evidence>